<comment type="caution">
    <text evidence="1">The sequence shown here is derived from an EMBL/GenBank/DDBJ whole genome shotgun (WGS) entry which is preliminary data.</text>
</comment>
<gene>
    <name evidence="1" type="ORF">SAJA_00270</name>
</gene>
<dbReference type="EMBL" id="AYKG01000001">
    <property type="protein sequence ID" value="ROO32902.1"/>
    <property type="molecule type" value="Genomic_DNA"/>
</dbReference>
<reference evidence="1 2" key="1">
    <citation type="submission" date="2013-10" db="EMBL/GenBank/DDBJ databases">
        <title>Salinisphaera japonica YTM-1 Genome Sequencing.</title>
        <authorList>
            <person name="Lai Q."/>
            <person name="Li C."/>
            <person name="Shao Z."/>
        </authorList>
    </citation>
    <scope>NUCLEOTIDE SEQUENCE [LARGE SCALE GENOMIC DNA]</scope>
    <source>
        <strain evidence="1 2">YTM-1</strain>
    </source>
</reference>
<name>A0A423Q2K9_9GAMM</name>
<protein>
    <submittedName>
        <fullName evidence="1">Uncharacterized protein</fullName>
    </submittedName>
</protein>
<evidence type="ECO:0000313" key="2">
    <source>
        <dbReference type="Proteomes" id="UP000285310"/>
    </source>
</evidence>
<dbReference type="AlphaFoldDB" id="A0A423Q2K9"/>
<evidence type="ECO:0000313" key="1">
    <source>
        <dbReference type="EMBL" id="ROO32902.1"/>
    </source>
</evidence>
<dbReference type="Proteomes" id="UP000285310">
    <property type="component" value="Unassembled WGS sequence"/>
</dbReference>
<organism evidence="1 2">
    <name type="scientific">Salinisphaera japonica YTM-1</name>
    <dbReference type="NCBI Taxonomy" id="1209778"/>
    <lineage>
        <taxon>Bacteria</taxon>
        <taxon>Pseudomonadati</taxon>
        <taxon>Pseudomonadota</taxon>
        <taxon>Gammaproteobacteria</taxon>
        <taxon>Salinisphaerales</taxon>
        <taxon>Salinisphaeraceae</taxon>
        <taxon>Salinisphaera</taxon>
    </lineage>
</organism>
<dbReference type="InParanoid" id="A0A423Q2K9"/>
<accession>A0A423Q2K9</accession>
<keyword evidence="2" id="KW-1185">Reference proteome</keyword>
<sequence length="51" mass="5890">MVVWLKSHLEEWQPSCTSPRERLGLVQDGRHMPAVERSFESSVYLFTGQIA</sequence>
<proteinExistence type="predicted"/>